<keyword evidence="1" id="KW-0001">2Fe-2S</keyword>
<feature type="domain" description="Rieske" evidence="8">
    <location>
        <begin position="61"/>
        <end position="136"/>
    </location>
</feature>
<dbReference type="Pfam" id="PF00355">
    <property type="entry name" value="Rieske"/>
    <property type="match status" value="1"/>
</dbReference>
<dbReference type="InterPro" id="IPR001663">
    <property type="entry name" value="Rng_hydr_dOase-A"/>
</dbReference>
<evidence type="ECO:0000256" key="5">
    <source>
        <dbReference type="ARBA" id="ARBA00023014"/>
    </source>
</evidence>
<dbReference type="EMBL" id="MABQ02000011">
    <property type="protein sequence ID" value="PCD23334.1"/>
    <property type="molecule type" value="Genomic_DNA"/>
</dbReference>
<evidence type="ECO:0000256" key="4">
    <source>
        <dbReference type="ARBA" id="ARBA00023004"/>
    </source>
</evidence>
<dbReference type="GO" id="GO:0046872">
    <property type="term" value="F:metal ion binding"/>
    <property type="evidence" value="ECO:0007669"/>
    <property type="project" value="UniProtKB-KW"/>
</dbReference>
<sequence>MVLHFWRYLQRCDARVIVPEDRAFNLPEGWWSDPVRFQLERRAIFSQTWICVSHRGRFRSPGDYVVYDIAGFRILMILGKDMVVRSFHNVCRHRAFPVARKQSGSATILGCRYHGWSYNTEGRLIKAPYFDNLTGFDKSLNSLFEIYTKQDSRGFLHINVNRDKGLPATAPVAGLEMDKLEKIGPDTELLESIEFSGNFNWKVILNQPNATSHPTASNSTNSSRPFPAEGPSSVGELLSFPLTTVHTMFDRPFWYQLTYSPVAVDQTNLRCDVYINNPKGPFKLDGAAMDFFEREIQQRLLAFENQYKQLITSRDEAIGNSDQAKVADAVEMHRRQEADRGFEIKPTALKQQNGDAKLSKADRTSETLQQQKKSPEPLNDNPSTITLNPLTADECTHEEVEEIGPVKDGEMTLWPESEDISLTDLMDFDSTNFGGDFGDSLHSITIETPNFDFSTSDWLPDFCFHMSSQRTSWLDPGLSGQIQPPGINSDSSMRLLKCWFDEVCPAWSGFDSKSNMNRKMAEDLWQSSPPVFVALQSMSASFLSARLPQMRHSAMSLLKTATLSVQTEIHELNEKNALDAMPTGIMFSLLCLGTTICWLDTRRVGWPFLQEAKTLLRWSSQQQFATDADKLDFFNKSLVYWDMLISFIYDPEPGTDIHQVSALPSTFQRSGFLDTHSQSSYEAEPHPWTGVSILSSVLFTRSIRLCRASRRRITGSSRALDSPLTVPEIEQAKELEVELLQLQLSPRPSLNDTGDKCTSSNHLLHVAEAYQLASLLQLYIQFPSLLAHHSQLVPRDPSEVETTMLWHKRIIPLTLRIIEVLERIPSESGSSAIQPLLYVCAATGLRYTPTSRLETESNSISGGSQAKPRPMESILDYLDLLKDPLEHSKEDVDLLPVSQMAIDVSKGRAFILRRLSVFKECLHPGPLGVAEKFTKELWAAYDEAPRWSMDVCWISLMDKKDLRTMFG</sequence>
<dbReference type="STRING" id="327505.A0A2H3G8B8"/>
<comment type="caution">
    <text evidence="9">The sequence shown here is derived from an EMBL/GenBank/DDBJ whole genome shotgun (WGS) entry which is preliminary data.</text>
</comment>
<feature type="region of interest" description="Disordered" evidence="7">
    <location>
        <begin position="337"/>
        <end position="388"/>
    </location>
</feature>
<evidence type="ECO:0000256" key="7">
    <source>
        <dbReference type="SAM" id="MobiDB-lite"/>
    </source>
</evidence>
<dbReference type="InterPro" id="IPR017941">
    <property type="entry name" value="Rieske_2Fe-2S"/>
</dbReference>
<dbReference type="AlphaFoldDB" id="A0A2H3G8B8"/>
<evidence type="ECO:0000259" key="8">
    <source>
        <dbReference type="PROSITE" id="PS51296"/>
    </source>
</evidence>
<dbReference type="GO" id="GO:0051537">
    <property type="term" value="F:2 iron, 2 sulfur cluster binding"/>
    <property type="evidence" value="ECO:0007669"/>
    <property type="project" value="UniProtKB-KW"/>
</dbReference>
<dbReference type="InterPro" id="IPR036922">
    <property type="entry name" value="Rieske_2Fe-2S_sf"/>
</dbReference>
<keyword evidence="3" id="KW-0560">Oxidoreductase</keyword>
<keyword evidence="2" id="KW-0479">Metal-binding</keyword>
<evidence type="ECO:0000256" key="3">
    <source>
        <dbReference type="ARBA" id="ARBA00023002"/>
    </source>
</evidence>
<dbReference type="Gene3D" id="3.90.380.10">
    <property type="entry name" value="Naphthalene 1,2-dioxygenase Alpha Subunit, Chain A, domain 1"/>
    <property type="match status" value="1"/>
</dbReference>
<dbReference type="Pfam" id="PF11951">
    <property type="entry name" value="Fungal_trans_2"/>
    <property type="match status" value="1"/>
</dbReference>
<dbReference type="Gene3D" id="2.102.10.10">
    <property type="entry name" value="Rieske [2Fe-2S] iron-sulphur domain"/>
    <property type="match status" value="1"/>
</dbReference>
<dbReference type="PRINTS" id="PR00090">
    <property type="entry name" value="RNGDIOXGNASE"/>
</dbReference>
<dbReference type="CDD" id="cd03469">
    <property type="entry name" value="Rieske_RO_Alpha_N"/>
    <property type="match status" value="1"/>
</dbReference>
<accession>A0A2H3G8B8</accession>
<reference evidence="9 10" key="1">
    <citation type="journal article" date="2016" name="Environ. Microbiol.">
        <title>Effector profiles distinguish formae speciales of Fusarium oxysporum.</title>
        <authorList>
            <person name="van Dam P."/>
            <person name="Fokkens L."/>
            <person name="Schmidt S.M."/>
            <person name="Linmans J.H."/>
            <person name="Kistler H.C."/>
            <person name="Ma L.J."/>
            <person name="Rep M."/>
        </authorList>
    </citation>
    <scope>NUCLEOTIDE SEQUENCE [LARGE SCALE GENOMIC DNA]</scope>
    <source>
        <strain evidence="9 10">Forc016</strain>
    </source>
</reference>
<dbReference type="PANTHER" id="PTHR43756">
    <property type="entry name" value="CHOLINE MONOOXYGENASE, CHLOROPLASTIC"/>
    <property type="match status" value="1"/>
</dbReference>
<organism evidence="9 10">
    <name type="scientific">Fusarium oxysporum f. sp. radicis-cucumerinum</name>
    <dbReference type="NCBI Taxonomy" id="327505"/>
    <lineage>
        <taxon>Eukaryota</taxon>
        <taxon>Fungi</taxon>
        <taxon>Dikarya</taxon>
        <taxon>Ascomycota</taxon>
        <taxon>Pezizomycotina</taxon>
        <taxon>Sordariomycetes</taxon>
        <taxon>Hypocreomycetidae</taxon>
        <taxon>Hypocreales</taxon>
        <taxon>Nectriaceae</taxon>
        <taxon>Fusarium</taxon>
        <taxon>Fusarium oxysporum species complex</taxon>
    </lineage>
</organism>
<dbReference type="PROSITE" id="PS51296">
    <property type="entry name" value="RIESKE"/>
    <property type="match status" value="1"/>
</dbReference>
<feature type="region of interest" description="Disordered" evidence="7">
    <location>
        <begin position="211"/>
        <end position="230"/>
    </location>
</feature>
<keyword evidence="6" id="KW-0539">Nucleus</keyword>
<evidence type="ECO:0000313" key="9">
    <source>
        <dbReference type="EMBL" id="PCD23334.1"/>
    </source>
</evidence>
<protein>
    <recommendedName>
        <fullName evidence="8">Rieske domain-containing protein</fullName>
    </recommendedName>
</protein>
<dbReference type="InterPro" id="IPR021858">
    <property type="entry name" value="Fun_TF"/>
</dbReference>
<evidence type="ECO:0000256" key="1">
    <source>
        <dbReference type="ARBA" id="ARBA00022714"/>
    </source>
</evidence>
<dbReference type="GO" id="GO:0016491">
    <property type="term" value="F:oxidoreductase activity"/>
    <property type="evidence" value="ECO:0007669"/>
    <property type="project" value="UniProtKB-KW"/>
</dbReference>
<keyword evidence="4" id="KW-0408">Iron</keyword>
<dbReference type="PANTHER" id="PTHR43756:SF6">
    <property type="entry name" value="CLUSTER-BINDING PROTEIN, PUTATIVE (AFU_ORTHOLOGUE AFUA_6G03920)-RELATED"/>
    <property type="match status" value="1"/>
</dbReference>
<proteinExistence type="predicted"/>
<dbReference type="Proteomes" id="UP000219602">
    <property type="component" value="Chromosome 13"/>
</dbReference>
<evidence type="ECO:0000256" key="6">
    <source>
        <dbReference type="ARBA" id="ARBA00023242"/>
    </source>
</evidence>
<evidence type="ECO:0000313" key="10">
    <source>
        <dbReference type="Proteomes" id="UP000219602"/>
    </source>
</evidence>
<keyword evidence="5" id="KW-0411">Iron-sulfur</keyword>
<gene>
    <name evidence="9" type="ORF">AU210_014857</name>
</gene>
<name>A0A2H3G8B8_FUSOX</name>
<feature type="compositionally biased region" description="Polar residues" evidence="7">
    <location>
        <begin position="211"/>
        <end position="224"/>
    </location>
</feature>
<evidence type="ECO:0000256" key="2">
    <source>
        <dbReference type="ARBA" id="ARBA00022723"/>
    </source>
</evidence>
<reference evidence="9 10" key="2">
    <citation type="journal article" date="2017" name="Sci. Rep.">
        <title>A mobile pathogenicity chromosome in Fusarium oxysporum for infection of multiple cucurbit species.</title>
        <authorList>
            <person name="van Dam P."/>
            <person name="Fokkens L."/>
            <person name="Ayukawa Y."/>
            <person name="van der Gragt M."/>
            <person name="Ter Horst A."/>
            <person name="Brankovics B."/>
            <person name="Houterman P.M."/>
            <person name="Arie T."/>
            <person name="Rep M."/>
        </authorList>
    </citation>
    <scope>NUCLEOTIDE SEQUENCE [LARGE SCALE GENOMIC DNA]</scope>
    <source>
        <strain evidence="9 10">Forc016</strain>
    </source>
</reference>
<dbReference type="SUPFAM" id="SSF50022">
    <property type="entry name" value="ISP domain"/>
    <property type="match status" value="1"/>
</dbReference>